<gene>
    <name evidence="3" type="ORF">L9F63_021371</name>
</gene>
<feature type="domain" description="Aminopeptidase N-like N-terminal" evidence="2">
    <location>
        <begin position="47"/>
        <end position="188"/>
    </location>
</feature>
<sequence length="191" mass="22053">MSVHWLHCAVFALACLAVSSRFLKKRSVGSLESKEHFDDYRLPRSIVPTGYHLELIPYPSEGHFRGHVHMNISVQEPTHTIVLHAYEHLRIVHQQVTVRLVRGPVRRVLVETANNLYEGNSITMPEFEEPLPISSISRDNNKERFSITMLQELEKGASYQVDLEFYGALNTEINEGFFRGNYENSDTSRRR</sequence>
<dbReference type="GO" id="GO:0016020">
    <property type="term" value="C:membrane"/>
    <property type="evidence" value="ECO:0007669"/>
    <property type="project" value="TreeGrafter"/>
</dbReference>
<dbReference type="PANTHER" id="PTHR11533:SF294">
    <property type="entry name" value="THYROTROPIN-RELEASING HORMONE-DEGRADING ECTOENZYME"/>
    <property type="match status" value="1"/>
</dbReference>
<reference evidence="3" key="2">
    <citation type="submission" date="2023-05" db="EMBL/GenBank/DDBJ databases">
        <authorList>
            <person name="Fouks B."/>
        </authorList>
    </citation>
    <scope>NUCLEOTIDE SEQUENCE</scope>
    <source>
        <strain evidence="3">Stay&amp;Tobe</strain>
        <tissue evidence="3">Testes</tissue>
    </source>
</reference>
<dbReference type="Proteomes" id="UP001233999">
    <property type="component" value="Unassembled WGS sequence"/>
</dbReference>
<dbReference type="Pfam" id="PF17900">
    <property type="entry name" value="Peptidase_M1_N"/>
    <property type="match status" value="1"/>
</dbReference>
<feature type="signal peptide" evidence="1">
    <location>
        <begin position="1"/>
        <end position="20"/>
    </location>
</feature>
<evidence type="ECO:0000313" key="3">
    <source>
        <dbReference type="EMBL" id="KAJ9584302.1"/>
    </source>
</evidence>
<dbReference type="GO" id="GO:0008270">
    <property type="term" value="F:zinc ion binding"/>
    <property type="evidence" value="ECO:0007669"/>
    <property type="project" value="TreeGrafter"/>
</dbReference>
<reference evidence="3" key="1">
    <citation type="journal article" date="2023" name="IScience">
        <title>Live-bearing cockroach genome reveals convergent evolutionary mechanisms linked to viviparity in insects and beyond.</title>
        <authorList>
            <person name="Fouks B."/>
            <person name="Harrison M.C."/>
            <person name="Mikhailova A.A."/>
            <person name="Marchal E."/>
            <person name="English S."/>
            <person name="Carruthers M."/>
            <person name="Jennings E.C."/>
            <person name="Chiamaka E.L."/>
            <person name="Frigard R.A."/>
            <person name="Pippel M."/>
            <person name="Attardo G.M."/>
            <person name="Benoit J.B."/>
            <person name="Bornberg-Bauer E."/>
            <person name="Tobe S.S."/>
        </authorList>
    </citation>
    <scope>NUCLEOTIDE SEQUENCE</scope>
    <source>
        <strain evidence="3">Stay&amp;Tobe</strain>
    </source>
</reference>
<dbReference type="GO" id="GO:0070006">
    <property type="term" value="F:metalloaminopeptidase activity"/>
    <property type="evidence" value="ECO:0007669"/>
    <property type="project" value="TreeGrafter"/>
</dbReference>
<evidence type="ECO:0000313" key="4">
    <source>
        <dbReference type="Proteomes" id="UP001233999"/>
    </source>
</evidence>
<keyword evidence="4" id="KW-1185">Reference proteome</keyword>
<dbReference type="GO" id="GO:0005615">
    <property type="term" value="C:extracellular space"/>
    <property type="evidence" value="ECO:0007669"/>
    <property type="project" value="TreeGrafter"/>
</dbReference>
<evidence type="ECO:0000256" key="1">
    <source>
        <dbReference type="SAM" id="SignalP"/>
    </source>
</evidence>
<evidence type="ECO:0000259" key="2">
    <source>
        <dbReference type="Pfam" id="PF17900"/>
    </source>
</evidence>
<protein>
    <recommendedName>
        <fullName evidence="2">Aminopeptidase N-like N-terminal domain-containing protein</fullName>
    </recommendedName>
</protein>
<keyword evidence="1" id="KW-0732">Signal</keyword>
<dbReference type="InterPro" id="IPR045357">
    <property type="entry name" value="Aminopeptidase_N-like_N"/>
</dbReference>
<accession>A0AAD7ZPN4</accession>
<dbReference type="EMBL" id="JASPKZ010007432">
    <property type="protein sequence ID" value="KAJ9584302.1"/>
    <property type="molecule type" value="Genomic_DNA"/>
</dbReference>
<dbReference type="InterPro" id="IPR050344">
    <property type="entry name" value="Peptidase_M1_aminopeptidases"/>
</dbReference>
<dbReference type="GO" id="GO:0006508">
    <property type="term" value="P:proteolysis"/>
    <property type="evidence" value="ECO:0007669"/>
    <property type="project" value="TreeGrafter"/>
</dbReference>
<dbReference type="SUPFAM" id="SSF63737">
    <property type="entry name" value="Leukotriene A4 hydrolase N-terminal domain"/>
    <property type="match status" value="1"/>
</dbReference>
<dbReference type="GO" id="GO:0043171">
    <property type="term" value="P:peptide catabolic process"/>
    <property type="evidence" value="ECO:0007669"/>
    <property type="project" value="TreeGrafter"/>
</dbReference>
<dbReference type="GO" id="GO:0042277">
    <property type="term" value="F:peptide binding"/>
    <property type="evidence" value="ECO:0007669"/>
    <property type="project" value="TreeGrafter"/>
</dbReference>
<dbReference type="PANTHER" id="PTHR11533">
    <property type="entry name" value="PROTEASE M1 ZINC METALLOPROTEASE"/>
    <property type="match status" value="1"/>
</dbReference>
<name>A0AAD7ZPN4_DIPPU</name>
<dbReference type="Gene3D" id="2.60.40.1730">
    <property type="entry name" value="tricorn interacting facor f3 domain"/>
    <property type="match status" value="1"/>
</dbReference>
<dbReference type="AlphaFoldDB" id="A0AAD7ZPN4"/>
<dbReference type="InterPro" id="IPR042097">
    <property type="entry name" value="Aminopeptidase_N-like_N_sf"/>
</dbReference>
<organism evidence="3 4">
    <name type="scientific">Diploptera punctata</name>
    <name type="common">Pacific beetle cockroach</name>
    <dbReference type="NCBI Taxonomy" id="6984"/>
    <lineage>
        <taxon>Eukaryota</taxon>
        <taxon>Metazoa</taxon>
        <taxon>Ecdysozoa</taxon>
        <taxon>Arthropoda</taxon>
        <taxon>Hexapoda</taxon>
        <taxon>Insecta</taxon>
        <taxon>Pterygota</taxon>
        <taxon>Neoptera</taxon>
        <taxon>Polyneoptera</taxon>
        <taxon>Dictyoptera</taxon>
        <taxon>Blattodea</taxon>
        <taxon>Blaberoidea</taxon>
        <taxon>Blaberidae</taxon>
        <taxon>Diplopterinae</taxon>
        <taxon>Diploptera</taxon>
    </lineage>
</organism>
<comment type="caution">
    <text evidence="3">The sequence shown here is derived from an EMBL/GenBank/DDBJ whole genome shotgun (WGS) entry which is preliminary data.</text>
</comment>
<dbReference type="GO" id="GO:0005737">
    <property type="term" value="C:cytoplasm"/>
    <property type="evidence" value="ECO:0007669"/>
    <property type="project" value="TreeGrafter"/>
</dbReference>
<proteinExistence type="predicted"/>
<feature type="chain" id="PRO_5042178346" description="Aminopeptidase N-like N-terminal domain-containing protein" evidence="1">
    <location>
        <begin position="21"/>
        <end position="191"/>
    </location>
</feature>